<dbReference type="InterPro" id="IPR043146">
    <property type="entry name" value="Penicillin_amidase_N_B-knob"/>
</dbReference>
<keyword evidence="6" id="KW-0812">Transmembrane</keyword>
<dbReference type="InterPro" id="IPR029055">
    <property type="entry name" value="Ntn_hydrolases_N"/>
</dbReference>
<dbReference type="Gene3D" id="2.30.120.10">
    <property type="match status" value="1"/>
</dbReference>
<evidence type="ECO:0000256" key="6">
    <source>
        <dbReference type="SAM" id="Phobius"/>
    </source>
</evidence>
<keyword evidence="6" id="KW-1133">Transmembrane helix</keyword>
<feature type="active site" description="Nucleophile" evidence="4">
    <location>
        <position position="299"/>
    </location>
</feature>
<keyword evidence="5" id="KW-0106">Calcium</keyword>
<dbReference type="Gene3D" id="3.60.20.10">
    <property type="entry name" value="Glutamine Phosphoribosylpyrophosphate, subunit 1, domain 1"/>
    <property type="match status" value="3"/>
</dbReference>
<dbReference type="InterPro" id="IPR023343">
    <property type="entry name" value="Penicillin_amidase_dom1"/>
</dbReference>
<sequence>MPANKSGPAPKKKKGRRGRLVAITVVLLLVAGIGCGAYWGVSTVRASLPQTTGSLKLAGLTHPVDVARDGNGIPQVYADTDEDLFRAQGYVQAQDRFWEMDVRRHMTAGRLSEMFGKGQVKTDEFLRTLGWHHVAQKEYDTKLSPSTKKYLQAYSDGVNAYLKEHQGSALSLEYAALGLQNDYTPEKWTPVDSVAWLKAMAWDLRENMQQEIDRSLMTSRFTPEQIAQLYPSYPYQRNKPIVEGGSVDRATKQFRPKGVTNAAPAGTAVAGVQSKLSSLSTTLDKVPALLGPNGNGIGSNSWVVSGDHTTTGKPLLANDPHLAPQMPSLWYQMGLHCRTVGPQCNYDVSGFTFSGMPGVVIGHNQNVSWGMTNLGADVSDLYLEKISAGGYLYDNRQRPFLTRKETIKVAGGESHHITVRATNNGPIVSDRDDDLAGVGKDAPVGNAAPDRGDGYAVSLRWTALDPGKSMDAVFELDRAKDWTTFRKAAEHFEVPSQNLIYADTKGNIGYQAPGRIPVRGAGDGTYPAPGWDPKYQWKSYIPQQALPYEYNPKRGYIVTANQAVIDENKYPYLLTKDWGYGARSQRINDLIESKIKDGGKVSTDDMQTFQKDNSSEIARLLTPYLTKIDIKDKYVRDAQQLLDGWDFTQEPDSAAAAYFNAVWRNTLKLAFGNKMPKELRLEGQCLTVHPANETGPADDLDKWVRECGQRAADSAQPDGGDRWYEVVRGILDDPNNAWWKTEDRPGHPGDKNRDQLLAEAMKDARYELTAKLGKNIDNWSWGRLHQLYLNNQTLGTDGPGLLQGLFNRGPWNVGGGEAAVDATGWNAAGGYKVTWVPSMRMVVNLADLDKSRWINLTGASGHAYSDHYYDQTDKWAKGELLPWAFSEAAVKKKTKDTLTLSP</sequence>
<evidence type="ECO:0000313" key="8">
    <source>
        <dbReference type="Proteomes" id="UP000192726"/>
    </source>
</evidence>
<dbReference type="RefSeq" id="WP_083105638.1">
    <property type="nucleotide sequence ID" value="NZ_CP020569.1"/>
</dbReference>
<dbReference type="InterPro" id="IPR014395">
    <property type="entry name" value="Pen/GL7ACA/AHL_acylase"/>
</dbReference>
<keyword evidence="5" id="KW-0479">Metal-binding</keyword>
<dbReference type="Proteomes" id="UP000192726">
    <property type="component" value="Chromosome"/>
</dbReference>
<feature type="binding site" evidence="5">
    <location>
        <position position="211"/>
    </location>
    <ligand>
        <name>Ca(2+)</name>
        <dbReference type="ChEBI" id="CHEBI:29108"/>
    </ligand>
</feature>
<gene>
    <name evidence="7" type="ORF">B1H19_17600</name>
</gene>
<comment type="similarity">
    <text evidence="1">Belongs to the peptidase S45 family.</text>
</comment>
<dbReference type="KEGG" id="sgv:B1H19_17600"/>
<dbReference type="PANTHER" id="PTHR34218:SF4">
    <property type="entry name" value="ACYL-HOMOSERINE LACTONE ACYLASE QUIP"/>
    <property type="match status" value="1"/>
</dbReference>
<dbReference type="STRING" id="553510.B1H19_17600"/>
<keyword evidence="3" id="KW-0865">Zymogen</keyword>
<protein>
    <submittedName>
        <fullName evidence="7">Penicillin acylase family protein</fullName>
    </submittedName>
</protein>
<dbReference type="InterPro" id="IPR002692">
    <property type="entry name" value="S45"/>
</dbReference>
<evidence type="ECO:0000256" key="1">
    <source>
        <dbReference type="ARBA" id="ARBA00006586"/>
    </source>
</evidence>
<evidence type="ECO:0000256" key="5">
    <source>
        <dbReference type="PIRSR" id="PIRSR001227-2"/>
    </source>
</evidence>
<dbReference type="PANTHER" id="PTHR34218">
    <property type="entry name" value="PEPTIDASE S45 PENICILLIN AMIDASE"/>
    <property type="match status" value="1"/>
</dbReference>
<dbReference type="Pfam" id="PF01804">
    <property type="entry name" value="Penicil_amidase"/>
    <property type="match status" value="1"/>
</dbReference>
<evidence type="ECO:0000313" key="7">
    <source>
        <dbReference type="EMBL" id="ARF55751.1"/>
    </source>
</evidence>
<dbReference type="GO" id="GO:0017000">
    <property type="term" value="P:antibiotic biosynthetic process"/>
    <property type="evidence" value="ECO:0007669"/>
    <property type="project" value="InterPro"/>
</dbReference>
<evidence type="ECO:0000256" key="2">
    <source>
        <dbReference type="ARBA" id="ARBA00022801"/>
    </source>
</evidence>
<feature type="transmembrane region" description="Helical" evidence="6">
    <location>
        <begin position="20"/>
        <end position="41"/>
    </location>
</feature>
<keyword evidence="6" id="KW-0472">Membrane</keyword>
<keyword evidence="2" id="KW-0378">Hydrolase</keyword>
<name>A0A1V0TS77_9ACTN</name>
<dbReference type="OrthoDB" id="9759796at2"/>
<accession>A0A1V0TS77</accession>
<feature type="binding site" evidence="5">
    <location>
        <position position="380"/>
    </location>
    <ligand>
        <name>Ca(2+)</name>
        <dbReference type="ChEBI" id="CHEBI:29108"/>
    </ligand>
</feature>
<dbReference type="EMBL" id="CP020569">
    <property type="protein sequence ID" value="ARF55751.1"/>
    <property type="molecule type" value="Genomic_DNA"/>
</dbReference>
<feature type="binding site" evidence="5">
    <location>
        <position position="377"/>
    </location>
    <ligand>
        <name>Ca(2+)</name>
        <dbReference type="ChEBI" id="CHEBI:29108"/>
    </ligand>
</feature>
<dbReference type="SUPFAM" id="SSF56235">
    <property type="entry name" value="N-terminal nucleophile aminohydrolases (Ntn hydrolases)"/>
    <property type="match status" value="1"/>
</dbReference>
<dbReference type="CDD" id="cd03747">
    <property type="entry name" value="Ntn_PGA_like"/>
    <property type="match status" value="1"/>
</dbReference>
<dbReference type="Gene3D" id="1.10.439.10">
    <property type="entry name" value="Penicillin Amidohydrolase, domain 1"/>
    <property type="match status" value="1"/>
</dbReference>
<dbReference type="PROSITE" id="PS51257">
    <property type="entry name" value="PROKAR_LIPOPROTEIN"/>
    <property type="match status" value="1"/>
</dbReference>
<reference evidence="7 8" key="1">
    <citation type="submission" date="2017-04" db="EMBL/GenBank/DDBJ databases">
        <title>Complete Genome Sequence of Streptomyces gilvosporeus F607, a Capable Producer of Natamycin.</title>
        <authorList>
            <person name="Zong G."/>
            <person name="Zhong C."/>
            <person name="Fu J."/>
            <person name="Qin R."/>
            <person name="Cao G."/>
        </authorList>
    </citation>
    <scope>NUCLEOTIDE SEQUENCE [LARGE SCALE GENOMIC DNA]</scope>
    <source>
        <strain evidence="7 8">F607</strain>
    </source>
</reference>
<organism evidence="7 8">
    <name type="scientific">Streptomyces gilvosporeus</name>
    <dbReference type="NCBI Taxonomy" id="553510"/>
    <lineage>
        <taxon>Bacteria</taxon>
        <taxon>Bacillati</taxon>
        <taxon>Actinomycetota</taxon>
        <taxon>Actinomycetes</taxon>
        <taxon>Kitasatosporales</taxon>
        <taxon>Streptomycetaceae</taxon>
        <taxon>Streptomyces</taxon>
    </lineage>
</organism>
<dbReference type="GO" id="GO:0016811">
    <property type="term" value="F:hydrolase activity, acting on carbon-nitrogen (but not peptide) bonds, in linear amides"/>
    <property type="evidence" value="ECO:0007669"/>
    <property type="project" value="InterPro"/>
</dbReference>
<evidence type="ECO:0000256" key="4">
    <source>
        <dbReference type="PIRSR" id="PIRSR001227-1"/>
    </source>
</evidence>
<proteinExistence type="inferred from homology"/>
<dbReference type="PIRSF" id="PIRSF001227">
    <property type="entry name" value="Pen_acylase"/>
    <property type="match status" value="1"/>
</dbReference>
<keyword evidence="8" id="KW-1185">Reference proteome</keyword>
<dbReference type="GO" id="GO:0046872">
    <property type="term" value="F:metal ion binding"/>
    <property type="evidence" value="ECO:0007669"/>
    <property type="project" value="UniProtKB-KW"/>
</dbReference>
<comment type="cofactor">
    <cofactor evidence="5">
        <name>Ca(2+)</name>
        <dbReference type="ChEBI" id="CHEBI:29108"/>
    </cofactor>
    <text evidence="5">Binds 1 Ca(2+) ion per dimer.</text>
</comment>
<evidence type="ECO:0000256" key="3">
    <source>
        <dbReference type="ARBA" id="ARBA00023145"/>
    </source>
</evidence>
<dbReference type="AlphaFoldDB" id="A0A1V0TS77"/>